<feature type="domain" description="N-acetyltransferase" evidence="3">
    <location>
        <begin position="11"/>
        <end position="164"/>
    </location>
</feature>
<proteinExistence type="predicted"/>
<dbReference type="CDD" id="cd04301">
    <property type="entry name" value="NAT_SF"/>
    <property type="match status" value="1"/>
</dbReference>
<dbReference type="EMBL" id="VFNV01000001">
    <property type="protein sequence ID" value="TQK77148.1"/>
    <property type="molecule type" value="Genomic_DNA"/>
</dbReference>
<dbReference type="InterPro" id="IPR000182">
    <property type="entry name" value="GNAT_dom"/>
</dbReference>
<evidence type="ECO:0000256" key="2">
    <source>
        <dbReference type="ARBA" id="ARBA00023315"/>
    </source>
</evidence>
<dbReference type="AlphaFoldDB" id="A0A542SRD2"/>
<dbReference type="Gene3D" id="3.40.630.30">
    <property type="match status" value="1"/>
</dbReference>
<dbReference type="GO" id="GO:0016747">
    <property type="term" value="F:acyltransferase activity, transferring groups other than amino-acyl groups"/>
    <property type="evidence" value="ECO:0007669"/>
    <property type="project" value="InterPro"/>
</dbReference>
<evidence type="ECO:0000256" key="1">
    <source>
        <dbReference type="ARBA" id="ARBA00022679"/>
    </source>
</evidence>
<dbReference type="OrthoDB" id="4322031at2"/>
<sequence>MSDATDGPMEIRIEPIEVSHAGELLTLRRAAFVTEAQAYGDPNIPPLTQTLSQLREDLQRSDVVTLGAWLGHRLIGSVRVEFEGDKATLGRLAVAPDQQGRGVGTQLMFAILPHLPETTTEIWVFTGKDSKQNIAMYQDQGYEYQHDEVAGRLTYAYLRKILADQGVD</sequence>
<dbReference type="Pfam" id="PF00583">
    <property type="entry name" value="Acetyltransf_1"/>
    <property type="match status" value="1"/>
</dbReference>
<reference evidence="4 5" key="1">
    <citation type="submission" date="2019-06" db="EMBL/GenBank/DDBJ databases">
        <title>Sequencing the genomes of 1000 actinobacteria strains.</title>
        <authorList>
            <person name="Klenk H.-P."/>
        </authorList>
    </citation>
    <scope>NUCLEOTIDE SEQUENCE [LARGE SCALE GENOMIC DNA]</scope>
    <source>
        <strain evidence="4 5">DSM 10596</strain>
    </source>
</reference>
<dbReference type="SUPFAM" id="SSF55729">
    <property type="entry name" value="Acyl-CoA N-acyltransferases (Nat)"/>
    <property type="match status" value="1"/>
</dbReference>
<evidence type="ECO:0000313" key="5">
    <source>
        <dbReference type="Proteomes" id="UP000316181"/>
    </source>
</evidence>
<keyword evidence="1 4" id="KW-0808">Transferase</keyword>
<dbReference type="RefSeq" id="WP_142112917.1">
    <property type="nucleotide sequence ID" value="NZ_BAAATB010000006.1"/>
</dbReference>
<dbReference type="PROSITE" id="PS51186">
    <property type="entry name" value="GNAT"/>
    <property type="match status" value="1"/>
</dbReference>
<keyword evidence="2" id="KW-0012">Acyltransferase</keyword>
<accession>A0A542SRD2</accession>
<evidence type="ECO:0000259" key="3">
    <source>
        <dbReference type="PROSITE" id="PS51186"/>
    </source>
</evidence>
<dbReference type="Proteomes" id="UP000316181">
    <property type="component" value="Unassembled WGS sequence"/>
</dbReference>
<keyword evidence="5" id="KW-1185">Reference proteome</keyword>
<evidence type="ECO:0000313" key="4">
    <source>
        <dbReference type="EMBL" id="TQK77148.1"/>
    </source>
</evidence>
<dbReference type="InterPro" id="IPR016181">
    <property type="entry name" value="Acyl_CoA_acyltransferase"/>
</dbReference>
<dbReference type="PANTHER" id="PTHR43877">
    <property type="entry name" value="AMINOALKYLPHOSPHONATE N-ACETYLTRANSFERASE-RELATED-RELATED"/>
    <property type="match status" value="1"/>
</dbReference>
<dbReference type="InterPro" id="IPR050832">
    <property type="entry name" value="Bact_Acetyltransf"/>
</dbReference>
<gene>
    <name evidence="4" type="ORF">FB389_1863</name>
</gene>
<name>A0A542SRD2_9MICO</name>
<protein>
    <submittedName>
        <fullName evidence="4">Acetyltransferase (GNAT) family protein</fullName>
    </submittedName>
</protein>
<organism evidence="4 5">
    <name type="scientific">Rarobacter incanus</name>
    <dbReference type="NCBI Taxonomy" id="153494"/>
    <lineage>
        <taxon>Bacteria</taxon>
        <taxon>Bacillati</taxon>
        <taxon>Actinomycetota</taxon>
        <taxon>Actinomycetes</taxon>
        <taxon>Micrococcales</taxon>
        <taxon>Rarobacteraceae</taxon>
        <taxon>Rarobacter</taxon>
    </lineage>
</organism>
<comment type="caution">
    <text evidence="4">The sequence shown here is derived from an EMBL/GenBank/DDBJ whole genome shotgun (WGS) entry which is preliminary data.</text>
</comment>